<reference evidence="7" key="1">
    <citation type="submission" date="2015-09" db="EMBL/GenBank/DDBJ databases">
        <authorList>
            <person name="Rodrigo-Torres Lidia"/>
            <person name="Arahal R.David."/>
        </authorList>
    </citation>
    <scope>NUCLEOTIDE SEQUENCE [LARGE SCALE GENOMIC DNA]</scope>
    <source>
        <strain evidence="7">CECT 5114</strain>
    </source>
</reference>
<keyword evidence="4 5" id="KW-0472">Membrane</keyword>
<gene>
    <name evidence="6" type="ORF">TA5114_02625</name>
</gene>
<name>A0A0P1ITC6_9RHOB</name>
<evidence type="ECO:0000256" key="3">
    <source>
        <dbReference type="ARBA" id="ARBA00022989"/>
    </source>
</evidence>
<feature type="transmembrane region" description="Helical" evidence="5">
    <location>
        <begin position="39"/>
        <end position="57"/>
    </location>
</feature>
<dbReference type="Pfam" id="PF04191">
    <property type="entry name" value="PEMT"/>
    <property type="match status" value="1"/>
</dbReference>
<dbReference type="AlphaFoldDB" id="A0A0P1ITC6"/>
<evidence type="ECO:0000256" key="4">
    <source>
        <dbReference type="ARBA" id="ARBA00023136"/>
    </source>
</evidence>
<keyword evidence="3 5" id="KW-1133">Transmembrane helix</keyword>
<dbReference type="EMBL" id="CYUE01000020">
    <property type="protein sequence ID" value="CUK26807.1"/>
    <property type="molecule type" value="Genomic_DNA"/>
</dbReference>
<evidence type="ECO:0008006" key="8">
    <source>
        <dbReference type="Google" id="ProtNLM"/>
    </source>
</evidence>
<keyword evidence="2 5" id="KW-0812">Transmembrane</keyword>
<dbReference type="RefSeq" id="WP_058315654.1">
    <property type="nucleotide sequence ID" value="NZ_CYUE01000020.1"/>
</dbReference>
<feature type="transmembrane region" description="Helical" evidence="5">
    <location>
        <begin position="12"/>
        <end position="33"/>
    </location>
</feature>
<dbReference type="Gene3D" id="1.20.120.1630">
    <property type="match status" value="1"/>
</dbReference>
<dbReference type="Proteomes" id="UP000051184">
    <property type="component" value="Unassembled WGS sequence"/>
</dbReference>
<evidence type="ECO:0000256" key="1">
    <source>
        <dbReference type="ARBA" id="ARBA00004127"/>
    </source>
</evidence>
<proteinExistence type="predicted"/>
<organism evidence="6 7">
    <name type="scientific">Cognatishimia activa</name>
    <dbReference type="NCBI Taxonomy" id="1715691"/>
    <lineage>
        <taxon>Bacteria</taxon>
        <taxon>Pseudomonadati</taxon>
        <taxon>Pseudomonadota</taxon>
        <taxon>Alphaproteobacteria</taxon>
        <taxon>Rhodobacterales</taxon>
        <taxon>Paracoccaceae</taxon>
        <taxon>Cognatishimia</taxon>
    </lineage>
</organism>
<feature type="transmembrane region" description="Helical" evidence="5">
    <location>
        <begin position="93"/>
        <end position="120"/>
    </location>
</feature>
<protein>
    <recommendedName>
        <fullName evidence="8">Isoprenylcysteine carboxylmethyltransferase family protein</fullName>
    </recommendedName>
</protein>
<keyword evidence="7" id="KW-1185">Reference proteome</keyword>
<evidence type="ECO:0000256" key="5">
    <source>
        <dbReference type="SAM" id="Phobius"/>
    </source>
</evidence>
<dbReference type="STRING" id="1715691.TA5113_01454"/>
<dbReference type="GO" id="GO:0012505">
    <property type="term" value="C:endomembrane system"/>
    <property type="evidence" value="ECO:0007669"/>
    <property type="project" value="UniProtKB-SubCell"/>
</dbReference>
<dbReference type="InterPro" id="IPR007318">
    <property type="entry name" value="Phopholipid_MeTrfase"/>
</dbReference>
<evidence type="ECO:0000313" key="7">
    <source>
        <dbReference type="Proteomes" id="UP000051184"/>
    </source>
</evidence>
<comment type="subcellular location">
    <subcellularLocation>
        <location evidence="1">Endomembrane system</location>
        <topology evidence="1">Multi-pass membrane protein</topology>
    </subcellularLocation>
</comment>
<sequence>MADAPAIKLYPPYLAITAPVVAVILDWVAPLGWDFAGPAGQVAFGAALGGFALWLAVSGARAFKAAGTNVDPKQEALVLVETGPYRLTRNPMYLGMVTLQIALGFMFSLEWSLVAAPILWAALNWGVVVHEETYLTQKFGEPYKALLQRTRRWI</sequence>
<evidence type="ECO:0000313" key="6">
    <source>
        <dbReference type="EMBL" id="CUK26807.1"/>
    </source>
</evidence>
<evidence type="ECO:0000256" key="2">
    <source>
        <dbReference type="ARBA" id="ARBA00022692"/>
    </source>
</evidence>
<accession>A0A0P1ITC6</accession>